<reference evidence="9" key="1">
    <citation type="submission" date="2018-11" db="EMBL/GenBank/DDBJ databases">
        <title>Proposal to divide the Flavobacteriaceae and reorganize its genera based on Amino Acid Identity values calculated from whole genome sequences.</title>
        <authorList>
            <person name="Nicholson A.C."/>
            <person name="Gulvik C.A."/>
            <person name="Whitney A.M."/>
            <person name="Humrighouse B.W."/>
            <person name="Bell M."/>
            <person name="Holmes B."/>
            <person name="Steigerwalt A.B."/>
            <person name="Villarma A."/>
            <person name="Sheth M."/>
            <person name="Batra D."/>
            <person name="Pryor J."/>
            <person name="Bernardet J.-F."/>
            <person name="Hugo C."/>
            <person name="Kampfer P."/>
            <person name="Newman J.D."/>
            <person name="McQuiston J.R."/>
        </authorList>
    </citation>
    <scope>NUCLEOTIDE SEQUENCE [LARGE SCALE GENOMIC DNA]</scope>
    <source>
        <strain evidence="9">F5649</strain>
    </source>
</reference>
<dbReference type="OrthoDB" id="630434at2"/>
<evidence type="ECO:0000313" key="9">
    <source>
        <dbReference type="Proteomes" id="UP000281810"/>
    </source>
</evidence>
<protein>
    <submittedName>
        <fullName evidence="8">RagB/SusD family nutrient uptake outer membrane protein</fullName>
    </submittedName>
</protein>
<dbReference type="Pfam" id="PF07980">
    <property type="entry name" value="SusD_RagB"/>
    <property type="match status" value="1"/>
</dbReference>
<dbReference type="Proteomes" id="UP000281810">
    <property type="component" value="Chromosome"/>
</dbReference>
<evidence type="ECO:0000256" key="2">
    <source>
        <dbReference type="ARBA" id="ARBA00006275"/>
    </source>
</evidence>
<dbReference type="PROSITE" id="PS51257">
    <property type="entry name" value="PROKAR_LIPOPROTEIN"/>
    <property type="match status" value="1"/>
</dbReference>
<keyword evidence="5" id="KW-0998">Cell outer membrane</keyword>
<dbReference type="Gene3D" id="1.25.40.390">
    <property type="match status" value="1"/>
</dbReference>
<dbReference type="EMBL" id="CP034161">
    <property type="protein sequence ID" value="AZI39032.1"/>
    <property type="molecule type" value="Genomic_DNA"/>
</dbReference>
<evidence type="ECO:0000259" key="6">
    <source>
        <dbReference type="Pfam" id="PF07980"/>
    </source>
</evidence>
<keyword evidence="3" id="KW-0732">Signal</keyword>
<dbReference type="GO" id="GO:0009279">
    <property type="term" value="C:cell outer membrane"/>
    <property type="evidence" value="ECO:0007669"/>
    <property type="project" value="UniProtKB-SubCell"/>
</dbReference>
<feature type="domain" description="RagB/SusD" evidence="6">
    <location>
        <begin position="364"/>
        <end position="529"/>
    </location>
</feature>
<dbReference type="RefSeq" id="WP_124801324.1">
    <property type="nucleotide sequence ID" value="NZ_CP034161.1"/>
</dbReference>
<sequence>MKKYILVASAMFFLNTTQSCSESELDLIDPVNVNANIPRTEQQLQMLLNGAYLTISSTNAYGTDLMIFGDLLGDNLFVSTTNASYTTTRDKVYSANQSDFNFYGAMYNVINNCNTIINDTNLASNDNLERMKAEAKALRGFAYFTLVMYYSPAPNSGANQEYGVPIVLGNYDSLLQPKRATVAEVYNQIISDLKAGILGAVDSSKNTFGKTAAKLLLSKVYLARRANGDAELALQLSREIINSPSAGYDKINALENINPVIQNANPAFPILPNYEHYFSGVNDATRTFEGTVRINNILTKISYNLPGVEKYASETIWELDQNNLTNQITGIGSNVSLPGYYSRFDERKCLLFSQSFYNSFASTDVRRGSVSSGLLTSTGVPTTDSPRGYWTNKYPKRTYSTGESLSFSDYFRNIKIFRFAEAQLNEIEALYLLGNTAEAVTKLNSFASSRNGRLYAGVNLLNDILSERAKEFYGEGQRFWDLKRYNLPIVKSTNCLLNCSVQPGDKLYVLPMSLGDLSSNPNLTQYPGYN</sequence>
<evidence type="ECO:0000256" key="4">
    <source>
        <dbReference type="ARBA" id="ARBA00023136"/>
    </source>
</evidence>
<evidence type="ECO:0000256" key="1">
    <source>
        <dbReference type="ARBA" id="ARBA00004442"/>
    </source>
</evidence>
<accession>A0A3G8Y0M8</accession>
<dbReference type="InterPro" id="IPR011990">
    <property type="entry name" value="TPR-like_helical_dom_sf"/>
</dbReference>
<feature type="domain" description="SusD-like N-terminal" evidence="7">
    <location>
        <begin position="39"/>
        <end position="222"/>
    </location>
</feature>
<dbReference type="InterPro" id="IPR033985">
    <property type="entry name" value="SusD-like_N"/>
</dbReference>
<organism evidence="8 9">
    <name type="scientific">Epilithonimonas vandammei</name>
    <dbReference type="NCBI Taxonomy" id="2487072"/>
    <lineage>
        <taxon>Bacteria</taxon>
        <taxon>Pseudomonadati</taxon>
        <taxon>Bacteroidota</taxon>
        <taxon>Flavobacteriia</taxon>
        <taxon>Flavobacteriales</taxon>
        <taxon>Weeksellaceae</taxon>
        <taxon>Chryseobacterium group</taxon>
        <taxon>Epilithonimonas</taxon>
    </lineage>
</organism>
<comment type="similarity">
    <text evidence="2">Belongs to the SusD family.</text>
</comment>
<gene>
    <name evidence="8" type="ORF">EIB74_03190</name>
</gene>
<dbReference type="AlphaFoldDB" id="A0A3G8Y0M8"/>
<dbReference type="Pfam" id="PF14322">
    <property type="entry name" value="SusD-like_3"/>
    <property type="match status" value="1"/>
</dbReference>
<evidence type="ECO:0000259" key="7">
    <source>
        <dbReference type="Pfam" id="PF14322"/>
    </source>
</evidence>
<keyword evidence="4" id="KW-0472">Membrane</keyword>
<keyword evidence="9" id="KW-1185">Reference proteome</keyword>
<evidence type="ECO:0000256" key="3">
    <source>
        <dbReference type="ARBA" id="ARBA00022729"/>
    </source>
</evidence>
<evidence type="ECO:0000256" key="5">
    <source>
        <dbReference type="ARBA" id="ARBA00023237"/>
    </source>
</evidence>
<dbReference type="InterPro" id="IPR012944">
    <property type="entry name" value="SusD_RagB_dom"/>
</dbReference>
<evidence type="ECO:0000313" key="8">
    <source>
        <dbReference type="EMBL" id="AZI39032.1"/>
    </source>
</evidence>
<name>A0A3G8Y0M8_9FLAO</name>
<dbReference type="SUPFAM" id="SSF48452">
    <property type="entry name" value="TPR-like"/>
    <property type="match status" value="1"/>
</dbReference>
<proteinExistence type="inferred from homology"/>
<comment type="subcellular location">
    <subcellularLocation>
        <location evidence="1">Cell outer membrane</location>
    </subcellularLocation>
</comment>